<dbReference type="SUPFAM" id="SSF55073">
    <property type="entry name" value="Nucleotide cyclase"/>
    <property type="match status" value="1"/>
</dbReference>
<evidence type="ECO:0000313" key="5">
    <source>
        <dbReference type="Proteomes" id="UP000244792"/>
    </source>
</evidence>
<reference evidence="4 5" key="1">
    <citation type="submission" date="2017-04" db="EMBL/GenBank/DDBJ databases">
        <title>Genomic insights into metabolism of Thermodesulfobium acidiphilum.</title>
        <authorList>
            <person name="Toshchakov S.V."/>
            <person name="Frolov E.N."/>
            <person name="Kublanov I.V."/>
            <person name="Samarov N.I."/>
            <person name="Novikov A."/>
            <person name="Lebedinsky A.V."/>
            <person name="Bonch-Osmolovskaya E.A."/>
            <person name="Chernyh N.A."/>
        </authorList>
    </citation>
    <scope>NUCLEOTIDE SEQUENCE [LARGE SCALE GENOMIC DNA]</scope>
    <source>
        <strain evidence="4 5">3127-1</strain>
    </source>
</reference>
<accession>A0A2R4VZ35</accession>
<evidence type="ECO:0000259" key="3">
    <source>
        <dbReference type="PROSITE" id="PS50887"/>
    </source>
</evidence>
<dbReference type="CDD" id="cd01949">
    <property type="entry name" value="GGDEF"/>
    <property type="match status" value="1"/>
</dbReference>
<evidence type="ECO:0000256" key="1">
    <source>
        <dbReference type="ARBA" id="ARBA00012528"/>
    </source>
</evidence>
<feature type="domain" description="GGDEF" evidence="3">
    <location>
        <begin position="293"/>
        <end position="423"/>
    </location>
</feature>
<dbReference type="Pfam" id="PF00990">
    <property type="entry name" value="GGDEF"/>
    <property type="match status" value="1"/>
</dbReference>
<dbReference type="PANTHER" id="PTHR45138:SF9">
    <property type="entry name" value="DIGUANYLATE CYCLASE DGCM-RELATED"/>
    <property type="match status" value="1"/>
</dbReference>
<evidence type="ECO:0000313" key="4">
    <source>
        <dbReference type="EMBL" id="AWB09803.1"/>
    </source>
</evidence>
<sequence>MLLPLKVLYIDLTKTFNVQISNLVANNVETLETCTKSQDIFVKINEFRPDLVIFRSKNNSEIPIIINKIKKDFPDVFLLLLLGRGINLKSSTSISFYYVDENFNQLTFLDFFFNLAKEINQQKMIAYDLKFYKDICFNIQNMVFVCQYDEIVFMNKNLLNYIGLSSLNEFNEKNLDIYDFLYPDEKSLYKGEGLKEWLLSIKNKGNKKNENVVFLKNSVFLKEFSIEPFWIDYSEIKGAEIVIISLFRMSNLDRYKSYRIIKRVRNPITNLYDKKFFFEELKKETQRSVRYKRPLSLIFLSNDNYNSIYSKFGKEIAHKVLREFCNRIDNSIRGLDLFCNYSKSKFTILCPETDVFGALFVAKRIKSMITSEIFSHGENLECTIGVTQYQPQEDIDMFVNRAIEAWNKSKQTKGKNVEAILVPINYS</sequence>
<organism evidence="4 5">
    <name type="scientific">Thermodesulfobium acidiphilum</name>
    <dbReference type="NCBI Taxonomy" id="1794699"/>
    <lineage>
        <taxon>Bacteria</taxon>
        <taxon>Pseudomonadati</taxon>
        <taxon>Thermodesulfobiota</taxon>
        <taxon>Thermodesulfobiia</taxon>
        <taxon>Thermodesulfobiales</taxon>
        <taxon>Thermodesulfobiaceae</taxon>
        <taxon>Thermodesulfobium</taxon>
    </lineage>
</organism>
<dbReference type="SMART" id="SM00267">
    <property type="entry name" value="GGDEF"/>
    <property type="match status" value="1"/>
</dbReference>
<dbReference type="Gene3D" id="3.30.70.270">
    <property type="match status" value="1"/>
</dbReference>
<dbReference type="KEGG" id="taci:TDSAC_0427"/>
<dbReference type="AlphaFoldDB" id="A0A2R4VZ35"/>
<proteinExistence type="predicted"/>
<dbReference type="EC" id="2.7.7.65" evidence="1"/>
<dbReference type="InterPro" id="IPR043128">
    <property type="entry name" value="Rev_trsase/Diguanyl_cyclase"/>
</dbReference>
<evidence type="ECO:0000256" key="2">
    <source>
        <dbReference type="ARBA" id="ARBA00034247"/>
    </source>
</evidence>
<dbReference type="NCBIfam" id="TIGR00254">
    <property type="entry name" value="GGDEF"/>
    <property type="match status" value="1"/>
</dbReference>
<dbReference type="Proteomes" id="UP000244792">
    <property type="component" value="Chromosome"/>
</dbReference>
<dbReference type="PROSITE" id="PS50887">
    <property type="entry name" value="GGDEF"/>
    <property type="match status" value="1"/>
</dbReference>
<dbReference type="GO" id="GO:0052621">
    <property type="term" value="F:diguanylate cyclase activity"/>
    <property type="evidence" value="ECO:0007669"/>
    <property type="project" value="UniProtKB-EC"/>
</dbReference>
<dbReference type="PANTHER" id="PTHR45138">
    <property type="entry name" value="REGULATORY COMPONENTS OF SENSORY TRANSDUCTION SYSTEM"/>
    <property type="match status" value="1"/>
</dbReference>
<keyword evidence="5" id="KW-1185">Reference proteome</keyword>
<dbReference type="RefSeq" id="WP_108308609.1">
    <property type="nucleotide sequence ID" value="NZ_CP020921.1"/>
</dbReference>
<gene>
    <name evidence="4" type="ORF">TDSAC_0427</name>
</gene>
<protein>
    <recommendedName>
        <fullName evidence="1">diguanylate cyclase</fullName>
        <ecNumber evidence="1">2.7.7.65</ecNumber>
    </recommendedName>
</protein>
<dbReference type="EMBL" id="CP020921">
    <property type="protein sequence ID" value="AWB09803.1"/>
    <property type="molecule type" value="Genomic_DNA"/>
</dbReference>
<dbReference type="InterPro" id="IPR029787">
    <property type="entry name" value="Nucleotide_cyclase"/>
</dbReference>
<dbReference type="InterPro" id="IPR000160">
    <property type="entry name" value="GGDEF_dom"/>
</dbReference>
<dbReference type="OrthoDB" id="207912at2"/>
<dbReference type="InterPro" id="IPR050469">
    <property type="entry name" value="Diguanylate_Cyclase"/>
</dbReference>
<comment type="catalytic activity">
    <reaction evidence="2">
        <text>2 GTP = 3',3'-c-di-GMP + 2 diphosphate</text>
        <dbReference type="Rhea" id="RHEA:24898"/>
        <dbReference type="ChEBI" id="CHEBI:33019"/>
        <dbReference type="ChEBI" id="CHEBI:37565"/>
        <dbReference type="ChEBI" id="CHEBI:58805"/>
        <dbReference type="EC" id="2.7.7.65"/>
    </reaction>
</comment>
<name>A0A2R4VZ35_THEAF</name>